<feature type="region of interest" description="Disordered" evidence="1">
    <location>
        <begin position="54"/>
        <end position="78"/>
    </location>
</feature>
<dbReference type="EMBL" id="FUYG01000003">
    <property type="protein sequence ID" value="SKA89112.1"/>
    <property type="molecule type" value="Genomic_DNA"/>
</dbReference>
<name>A0A1T4XHQ6_9MICO</name>
<reference evidence="5" key="1">
    <citation type="submission" date="2017-02" db="EMBL/GenBank/DDBJ databases">
        <authorList>
            <person name="Varghese N."/>
            <person name="Submissions S."/>
        </authorList>
    </citation>
    <scope>NUCLEOTIDE SEQUENCE [LARGE SCALE GENOMIC DNA]</scope>
    <source>
        <strain evidence="5">VKM Ac-2052</strain>
    </source>
</reference>
<dbReference type="InterPro" id="IPR026004">
    <property type="entry name" value="Septum_form"/>
</dbReference>
<proteinExistence type="predicted"/>
<evidence type="ECO:0000259" key="3">
    <source>
        <dbReference type="Pfam" id="PF13845"/>
    </source>
</evidence>
<accession>A0A1T4XHQ6</accession>
<feature type="domain" description="Septum formation-related" evidence="3">
    <location>
        <begin position="101"/>
        <end position="195"/>
    </location>
</feature>
<sequence length="215" mass="22387">MTEPVDAAGGLNARRSTPRWLVVAVAALAAVFVVVLFFVIGRHLPWFDDARSVEPTSTPTASATPDASPTLTPAATPTETATSLIGPAAAGVHPWNELRGGECLDPFGTPWDETFTVVDCAAPHAAQLISRVSLNPDPAAVYPGEAAITAQLNLACTAPTVLDFAAAGAYPDVQWQASYPVSDAQWAAGQREYSCFITRSSGEQLTGSLQVPPAA</sequence>
<dbReference type="AlphaFoldDB" id="A0A1T4XHQ6"/>
<feature type="transmembrane region" description="Helical" evidence="2">
    <location>
        <begin position="20"/>
        <end position="41"/>
    </location>
</feature>
<dbReference type="Pfam" id="PF13845">
    <property type="entry name" value="Septum_form"/>
    <property type="match status" value="1"/>
</dbReference>
<keyword evidence="2" id="KW-0812">Transmembrane</keyword>
<feature type="compositionally biased region" description="Low complexity" evidence="1">
    <location>
        <begin position="55"/>
        <end position="78"/>
    </location>
</feature>
<organism evidence="4 5">
    <name type="scientific">Agreia bicolorata</name>
    <dbReference type="NCBI Taxonomy" id="110935"/>
    <lineage>
        <taxon>Bacteria</taxon>
        <taxon>Bacillati</taxon>
        <taxon>Actinomycetota</taxon>
        <taxon>Actinomycetes</taxon>
        <taxon>Micrococcales</taxon>
        <taxon>Microbacteriaceae</taxon>
        <taxon>Agreia</taxon>
    </lineage>
</organism>
<dbReference type="Proteomes" id="UP000189735">
    <property type="component" value="Unassembled WGS sequence"/>
</dbReference>
<evidence type="ECO:0000256" key="2">
    <source>
        <dbReference type="SAM" id="Phobius"/>
    </source>
</evidence>
<dbReference type="RefSeq" id="WP_078713710.1">
    <property type="nucleotide sequence ID" value="NZ_FUYG01000003.1"/>
</dbReference>
<evidence type="ECO:0000256" key="1">
    <source>
        <dbReference type="SAM" id="MobiDB-lite"/>
    </source>
</evidence>
<keyword evidence="2" id="KW-1133">Transmembrane helix</keyword>
<keyword evidence="2" id="KW-0472">Membrane</keyword>
<evidence type="ECO:0000313" key="5">
    <source>
        <dbReference type="Proteomes" id="UP000189735"/>
    </source>
</evidence>
<gene>
    <name evidence="4" type="ORF">SAMN06295879_1148</name>
</gene>
<evidence type="ECO:0000313" key="4">
    <source>
        <dbReference type="EMBL" id="SKA89112.1"/>
    </source>
</evidence>
<protein>
    <submittedName>
        <fullName evidence="4">Septum formation</fullName>
    </submittedName>
</protein>